<accession>A0ABW3QYA8</accession>
<comment type="caution">
    <text evidence="2">The sequence shown here is derived from an EMBL/GenBank/DDBJ whole genome shotgun (WGS) entry which is preliminary data.</text>
</comment>
<feature type="region of interest" description="Disordered" evidence="1">
    <location>
        <begin position="132"/>
        <end position="160"/>
    </location>
</feature>
<dbReference type="Proteomes" id="UP001597168">
    <property type="component" value="Unassembled WGS sequence"/>
</dbReference>
<evidence type="ECO:0000256" key="1">
    <source>
        <dbReference type="SAM" id="MobiDB-lite"/>
    </source>
</evidence>
<dbReference type="EMBL" id="JBHTLK010000124">
    <property type="protein sequence ID" value="MFD1149822.1"/>
    <property type="molecule type" value="Genomic_DNA"/>
</dbReference>
<reference evidence="3" key="1">
    <citation type="journal article" date="2019" name="Int. J. Syst. Evol. Microbiol.">
        <title>The Global Catalogue of Microorganisms (GCM) 10K type strain sequencing project: providing services to taxonomists for standard genome sequencing and annotation.</title>
        <authorList>
            <consortium name="The Broad Institute Genomics Platform"/>
            <consortium name="The Broad Institute Genome Sequencing Center for Infectious Disease"/>
            <person name="Wu L."/>
            <person name="Ma J."/>
        </authorList>
    </citation>
    <scope>NUCLEOTIDE SEQUENCE [LARGE SCALE GENOMIC DNA]</scope>
    <source>
        <strain evidence="3">CCUG 60214</strain>
    </source>
</reference>
<name>A0ABW3QYA8_9PSEU</name>
<gene>
    <name evidence="2" type="ORF">ACFQ3T_22035</name>
</gene>
<proteinExistence type="predicted"/>
<protein>
    <submittedName>
        <fullName evidence="2">Uncharacterized protein</fullName>
    </submittedName>
</protein>
<organism evidence="2 3">
    <name type="scientific">Saccharothrix hoggarensis</name>
    <dbReference type="NCBI Taxonomy" id="913853"/>
    <lineage>
        <taxon>Bacteria</taxon>
        <taxon>Bacillati</taxon>
        <taxon>Actinomycetota</taxon>
        <taxon>Actinomycetes</taxon>
        <taxon>Pseudonocardiales</taxon>
        <taxon>Pseudonocardiaceae</taxon>
        <taxon>Saccharothrix</taxon>
    </lineage>
</organism>
<evidence type="ECO:0000313" key="3">
    <source>
        <dbReference type="Proteomes" id="UP001597168"/>
    </source>
</evidence>
<dbReference type="RefSeq" id="WP_380725357.1">
    <property type="nucleotide sequence ID" value="NZ_JBHTLK010000124.1"/>
</dbReference>
<evidence type="ECO:0000313" key="2">
    <source>
        <dbReference type="EMBL" id="MFD1149822.1"/>
    </source>
</evidence>
<sequence length="160" mass="17550">MIAYQEDLTYSPQYRSLATLADEPSGLTCSVIVGRRWARNRVASVVGYPRFELAAERVLAGDHDVLLVPSAYPDIRKFFFNPELRAVDTFLSTLPDMVFAVPAGAADGAADSDEFDVLYHHPATRALVEGCRAGSARSARRRPTAPPASRPWSTRAARAR</sequence>
<keyword evidence="3" id="KW-1185">Reference proteome</keyword>